<keyword evidence="2" id="KW-1185">Reference proteome</keyword>
<organism evidence="1 2">
    <name type="scientific">Cronobacter dublinensis 1210</name>
    <dbReference type="NCBI Taxonomy" id="1208656"/>
    <lineage>
        <taxon>Bacteria</taxon>
        <taxon>Pseudomonadati</taxon>
        <taxon>Pseudomonadota</taxon>
        <taxon>Gammaproteobacteria</taxon>
        <taxon>Enterobacterales</taxon>
        <taxon>Enterobacteriaceae</taxon>
        <taxon>Cronobacter</taxon>
    </lineage>
</organism>
<evidence type="ECO:0000313" key="2">
    <source>
        <dbReference type="Proteomes" id="UP000009342"/>
    </source>
</evidence>
<dbReference type="Proteomes" id="UP000009342">
    <property type="component" value="Unassembled WGS sequence"/>
</dbReference>
<sequence length="58" mass="6258">MSTITQQKKVTQLTVSPVPQEASTRAGAQTAFTYDCMLSELEAIIAEAEVRLAEEEAA</sequence>
<comment type="caution">
    <text evidence="1">The sequence shown here is derived from an EMBL/GenBank/DDBJ whole genome shotgun (WGS) entry which is preliminary data.</text>
</comment>
<accession>A0ABM9Q4M0</accession>
<name>A0ABM9Q4M0_9ENTR</name>
<gene>
    <name evidence="1" type="ORF">BN134_1078</name>
</gene>
<reference evidence="2" key="1">
    <citation type="journal article" date="2012" name="PLoS ONE">
        <title>Comparative analysis of genome sequences covering the seven cronobacter species.</title>
        <authorList>
            <person name="Joseph S."/>
            <person name="Desai P."/>
            <person name="Ji Y."/>
            <person name="Cummings C.A."/>
            <person name="Shih R."/>
            <person name="Degoricija L."/>
            <person name="Rico A."/>
            <person name="Brzoska P."/>
            <person name="Hamby S.E."/>
            <person name="Masood N."/>
            <person name="Hariri S."/>
            <person name="Sonbol H."/>
            <person name="Chuzhanova N."/>
            <person name="McClelland M."/>
            <person name="Furtado M.R."/>
            <person name="Forsythe S.J."/>
        </authorList>
    </citation>
    <scope>NUCLEOTIDE SEQUENCE [LARGE SCALE GENOMIC DNA]</scope>
    <source>
        <strain evidence="2">1210</strain>
    </source>
</reference>
<protein>
    <submittedName>
        <fullName evidence="1">Uncharacterized protein YhaL</fullName>
    </submittedName>
</protein>
<proteinExistence type="predicted"/>
<dbReference type="EMBL" id="CAKZ01000053">
    <property type="protein sequence ID" value="CCJ80368.1"/>
    <property type="molecule type" value="Genomic_DNA"/>
</dbReference>
<evidence type="ECO:0000313" key="1">
    <source>
        <dbReference type="EMBL" id="CCJ80368.1"/>
    </source>
</evidence>